<proteinExistence type="predicted"/>
<dbReference type="AlphaFoldDB" id="A0AAV7I8Z3"/>
<evidence type="ECO:0000256" key="1">
    <source>
        <dbReference type="SAM" id="MobiDB-lite"/>
    </source>
</evidence>
<feature type="compositionally biased region" description="Basic and acidic residues" evidence="1">
    <location>
        <begin position="1"/>
        <end position="26"/>
    </location>
</feature>
<feature type="compositionally biased region" description="Low complexity" evidence="1">
    <location>
        <begin position="28"/>
        <end position="54"/>
    </location>
</feature>
<dbReference type="Proteomes" id="UP000826195">
    <property type="component" value="Unassembled WGS sequence"/>
</dbReference>
<gene>
    <name evidence="2" type="ORF">KQX54_001835</name>
</gene>
<evidence type="ECO:0000313" key="3">
    <source>
        <dbReference type="Proteomes" id="UP000826195"/>
    </source>
</evidence>
<reference evidence="2 3" key="1">
    <citation type="journal article" date="2021" name="J. Hered.">
        <title>A chromosome-level genome assembly of the parasitoid wasp, Cotesia glomerata (Hymenoptera: Braconidae).</title>
        <authorList>
            <person name="Pinto B.J."/>
            <person name="Weis J.J."/>
            <person name="Gamble T."/>
            <person name="Ode P.J."/>
            <person name="Paul R."/>
            <person name="Zaspel J.M."/>
        </authorList>
    </citation>
    <scope>NUCLEOTIDE SEQUENCE [LARGE SCALE GENOMIC DNA]</scope>
    <source>
        <strain evidence="2">CgM1</strain>
    </source>
</reference>
<keyword evidence="3" id="KW-1185">Reference proteome</keyword>
<name>A0AAV7I8Z3_COTGL</name>
<sequence>MIREEECENSKNRDQSDAETSTRENSENSETTENESCARSSSSESEWAESSAAEFQETESRGKKLIHPFSKIFEKILNLSGAKALQLFVMEKQTGGHGTW</sequence>
<comment type="caution">
    <text evidence="2">The sequence shown here is derived from an EMBL/GenBank/DDBJ whole genome shotgun (WGS) entry which is preliminary data.</text>
</comment>
<accession>A0AAV7I8Z3</accession>
<feature type="region of interest" description="Disordered" evidence="1">
    <location>
        <begin position="1"/>
        <end position="61"/>
    </location>
</feature>
<evidence type="ECO:0000313" key="2">
    <source>
        <dbReference type="EMBL" id="KAH0548496.1"/>
    </source>
</evidence>
<protein>
    <submittedName>
        <fullName evidence="2">Uncharacterized protein</fullName>
    </submittedName>
</protein>
<dbReference type="EMBL" id="JAHXZJ010001865">
    <property type="protein sequence ID" value="KAH0548496.1"/>
    <property type="molecule type" value="Genomic_DNA"/>
</dbReference>
<organism evidence="2 3">
    <name type="scientific">Cotesia glomerata</name>
    <name type="common">Lepidopteran parasitic wasp</name>
    <name type="synonym">Apanteles glomeratus</name>
    <dbReference type="NCBI Taxonomy" id="32391"/>
    <lineage>
        <taxon>Eukaryota</taxon>
        <taxon>Metazoa</taxon>
        <taxon>Ecdysozoa</taxon>
        <taxon>Arthropoda</taxon>
        <taxon>Hexapoda</taxon>
        <taxon>Insecta</taxon>
        <taxon>Pterygota</taxon>
        <taxon>Neoptera</taxon>
        <taxon>Endopterygota</taxon>
        <taxon>Hymenoptera</taxon>
        <taxon>Apocrita</taxon>
        <taxon>Ichneumonoidea</taxon>
        <taxon>Braconidae</taxon>
        <taxon>Microgastrinae</taxon>
        <taxon>Cotesia</taxon>
    </lineage>
</organism>